<dbReference type="PANTHER" id="PTHR34975:SF2">
    <property type="entry name" value="SPORE GERMINATION PROTEIN A2"/>
    <property type="match status" value="1"/>
</dbReference>
<comment type="subcellular location">
    <subcellularLocation>
        <location evidence="1">Membrane</location>
        <topology evidence="1">Multi-pass membrane protein</topology>
    </subcellularLocation>
</comment>
<keyword evidence="5 8" id="KW-0812">Transmembrane</keyword>
<evidence type="ECO:0000256" key="6">
    <source>
        <dbReference type="ARBA" id="ARBA00022989"/>
    </source>
</evidence>
<evidence type="ECO:0000256" key="4">
    <source>
        <dbReference type="ARBA" id="ARBA00022544"/>
    </source>
</evidence>
<dbReference type="PANTHER" id="PTHR34975">
    <property type="entry name" value="SPORE GERMINATION PROTEIN A2"/>
    <property type="match status" value="1"/>
</dbReference>
<comment type="caution">
    <text evidence="9">The sequence shown here is derived from an EMBL/GenBank/DDBJ whole genome shotgun (WGS) entry which is preliminary data.</text>
</comment>
<evidence type="ECO:0000256" key="7">
    <source>
        <dbReference type="ARBA" id="ARBA00023136"/>
    </source>
</evidence>
<keyword evidence="4" id="KW-0309">Germination</keyword>
<dbReference type="NCBIfam" id="TIGR00912">
    <property type="entry name" value="2A0309"/>
    <property type="match status" value="1"/>
</dbReference>
<sequence length="370" mass="41947">MEQISPRQFTILTVLFTIGTSLLVIPSQLATDVEQDTWIGSMIACLFDFAYLLLYIKLLNKYPDQSFIQIIEAILGKWIGKAVSWVYIIFFIMLTIFIVKFLGDFIKTMMLPATPPWFIYLSFLLVVVIALRYGVETIARSAELFFPIVIVFLSIIMVMLIKDSDMNNIKPVGEHGIMAITVAGLKMSPFQEHICLLMLIPFVKRNGKYRANRSLLVGTMIGSIFLIVFSLFTILILGNYNTANMLYPVFIIVQKISIGDFFQRIEVLMIAVWFLAVFIKSCIIYHSALTGISHAMNIKDCKPLILPLGVVIAVFSNFIYQNTASFLTLSSEGWFTFALIYLLLIPLLLLVIDWIKSAMTNKDSFNLDDA</sequence>
<feature type="transmembrane region" description="Helical" evidence="8">
    <location>
        <begin position="142"/>
        <end position="161"/>
    </location>
</feature>
<comment type="similarity">
    <text evidence="2">Belongs to the amino acid-polyamine-organocation (APC) superfamily. Spore germination protein (SGP) (TC 2.A.3.9) family.</text>
</comment>
<dbReference type="Pfam" id="PF03845">
    <property type="entry name" value="Spore_permease"/>
    <property type="match status" value="1"/>
</dbReference>
<dbReference type="Proteomes" id="UP001596233">
    <property type="component" value="Unassembled WGS sequence"/>
</dbReference>
<proteinExistence type="inferred from homology"/>
<evidence type="ECO:0000313" key="9">
    <source>
        <dbReference type="EMBL" id="MFC6331399.1"/>
    </source>
</evidence>
<feature type="transmembrane region" description="Helical" evidence="8">
    <location>
        <begin position="38"/>
        <end position="58"/>
    </location>
</feature>
<feature type="transmembrane region" description="Helical" evidence="8">
    <location>
        <begin position="304"/>
        <end position="321"/>
    </location>
</feature>
<keyword evidence="10" id="KW-1185">Reference proteome</keyword>
<feature type="transmembrane region" description="Helical" evidence="8">
    <location>
        <begin position="215"/>
        <end position="237"/>
    </location>
</feature>
<keyword evidence="3" id="KW-0813">Transport</keyword>
<evidence type="ECO:0000313" key="10">
    <source>
        <dbReference type="Proteomes" id="UP001596233"/>
    </source>
</evidence>
<protein>
    <submittedName>
        <fullName evidence="9">Endospore germination permease</fullName>
    </submittedName>
</protein>
<feature type="transmembrane region" description="Helical" evidence="8">
    <location>
        <begin position="117"/>
        <end position="135"/>
    </location>
</feature>
<keyword evidence="6 8" id="KW-1133">Transmembrane helix</keyword>
<evidence type="ECO:0000256" key="1">
    <source>
        <dbReference type="ARBA" id="ARBA00004141"/>
    </source>
</evidence>
<evidence type="ECO:0000256" key="5">
    <source>
        <dbReference type="ARBA" id="ARBA00022692"/>
    </source>
</evidence>
<feature type="transmembrane region" description="Helical" evidence="8">
    <location>
        <begin position="176"/>
        <end position="203"/>
    </location>
</feature>
<reference evidence="10" key="1">
    <citation type="journal article" date="2019" name="Int. J. Syst. Evol. Microbiol.">
        <title>The Global Catalogue of Microorganisms (GCM) 10K type strain sequencing project: providing services to taxonomists for standard genome sequencing and annotation.</title>
        <authorList>
            <consortium name="The Broad Institute Genomics Platform"/>
            <consortium name="The Broad Institute Genome Sequencing Center for Infectious Disease"/>
            <person name="Wu L."/>
            <person name="Ma J."/>
        </authorList>
    </citation>
    <scope>NUCLEOTIDE SEQUENCE [LARGE SCALE GENOMIC DNA]</scope>
    <source>
        <strain evidence="10">PCU 280</strain>
    </source>
</reference>
<evidence type="ECO:0000256" key="3">
    <source>
        <dbReference type="ARBA" id="ARBA00022448"/>
    </source>
</evidence>
<dbReference type="RefSeq" id="WP_379230603.1">
    <property type="nucleotide sequence ID" value="NZ_JBHSTE010000001.1"/>
</dbReference>
<feature type="transmembrane region" description="Helical" evidence="8">
    <location>
        <begin position="333"/>
        <end position="355"/>
    </location>
</feature>
<feature type="transmembrane region" description="Helical" evidence="8">
    <location>
        <begin position="270"/>
        <end position="292"/>
    </location>
</feature>
<accession>A0ABW1UYT6</accession>
<feature type="transmembrane region" description="Helical" evidence="8">
    <location>
        <begin position="78"/>
        <end position="102"/>
    </location>
</feature>
<evidence type="ECO:0000256" key="8">
    <source>
        <dbReference type="SAM" id="Phobius"/>
    </source>
</evidence>
<name>A0ABW1UYT6_9BACL</name>
<dbReference type="Gene3D" id="1.20.1740.10">
    <property type="entry name" value="Amino acid/polyamine transporter I"/>
    <property type="match status" value="1"/>
</dbReference>
<feature type="transmembrane region" description="Helical" evidence="8">
    <location>
        <begin position="9"/>
        <end position="26"/>
    </location>
</feature>
<dbReference type="EMBL" id="JBHSTE010000001">
    <property type="protein sequence ID" value="MFC6331399.1"/>
    <property type="molecule type" value="Genomic_DNA"/>
</dbReference>
<keyword evidence="7 8" id="KW-0472">Membrane</keyword>
<gene>
    <name evidence="9" type="ORF">ACFP56_02110</name>
</gene>
<dbReference type="InterPro" id="IPR004761">
    <property type="entry name" value="Spore_GerAB"/>
</dbReference>
<organism evidence="9 10">
    <name type="scientific">Paenibacillus septentrionalis</name>
    <dbReference type="NCBI Taxonomy" id="429342"/>
    <lineage>
        <taxon>Bacteria</taxon>
        <taxon>Bacillati</taxon>
        <taxon>Bacillota</taxon>
        <taxon>Bacilli</taxon>
        <taxon>Bacillales</taxon>
        <taxon>Paenibacillaceae</taxon>
        <taxon>Paenibacillus</taxon>
    </lineage>
</organism>
<evidence type="ECO:0000256" key="2">
    <source>
        <dbReference type="ARBA" id="ARBA00007998"/>
    </source>
</evidence>